<organism evidence="1 2">
    <name type="scientific">Anaeramoeba flamelloides</name>
    <dbReference type="NCBI Taxonomy" id="1746091"/>
    <lineage>
        <taxon>Eukaryota</taxon>
        <taxon>Metamonada</taxon>
        <taxon>Anaeramoebidae</taxon>
        <taxon>Anaeramoeba</taxon>
    </lineage>
</organism>
<name>A0AAV7YF19_9EUKA</name>
<accession>A0AAV7YF19</accession>
<reference evidence="1" key="1">
    <citation type="submission" date="2022-08" db="EMBL/GenBank/DDBJ databases">
        <title>Novel sulphate-reducing endosymbionts in the free-living metamonad Anaeramoeba.</title>
        <authorList>
            <person name="Jerlstrom-Hultqvist J."/>
            <person name="Cepicka I."/>
            <person name="Gallot-Lavallee L."/>
            <person name="Salas-Leiva D."/>
            <person name="Curtis B.A."/>
            <person name="Zahonova K."/>
            <person name="Pipaliya S."/>
            <person name="Dacks J."/>
            <person name="Roger A.J."/>
        </authorList>
    </citation>
    <scope>NUCLEOTIDE SEQUENCE</scope>
    <source>
        <strain evidence="1">Busselton2</strain>
    </source>
</reference>
<proteinExistence type="predicted"/>
<protein>
    <submittedName>
        <fullName evidence="1">Uncharacterized protein</fullName>
    </submittedName>
</protein>
<dbReference type="Proteomes" id="UP001146793">
    <property type="component" value="Unassembled WGS sequence"/>
</dbReference>
<sequence length="100" mass="11928">MNTNVNKEYDIELPPLPQIGLNQIQFSPHQNNQFKLQNQNIIREQAIIEEKNQKKKKKKPKVNIKLDQEIMQMITSSLLNLVSQKRAKKDLKYMRLFNYC</sequence>
<dbReference type="EMBL" id="JANTQA010000068">
    <property type="protein sequence ID" value="KAJ3426497.1"/>
    <property type="molecule type" value="Genomic_DNA"/>
</dbReference>
<evidence type="ECO:0000313" key="1">
    <source>
        <dbReference type="EMBL" id="KAJ3426497.1"/>
    </source>
</evidence>
<comment type="caution">
    <text evidence="1">The sequence shown here is derived from an EMBL/GenBank/DDBJ whole genome shotgun (WGS) entry which is preliminary data.</text>
</comment>
<gene>
    <name evidence="1" type="ORF">M0812_27143</name>
</gene>
<evidence type="ECO:0000313" key="2">
    <source>
        <dbReference type="Proteomes" id="UP001146793"/>
    </source>
</evidence>
<dbReference type="AlphaFoldDB" id="A0AAV7YF19"/>